<dbReference type="AlphaFoldDB" id="A0A7G7WBU6"/>
<feature type="chain" id="PRO_5028825070" evidence="5">
    <location>
        <begin position="19"/>
        <end position="652"/>
    </location>
</feature>
<proteinExistence type="predicted"/>
<accession>A0A7G7WBU6</accession>
<dbReference type="EMBL" id="CP060202">
    <property type="protein sequence ID" value="QNH63839.1"/>
    <property type="molecule type" value="Genomic_DNA"/>
</dbReference>
<evidence type="ECO:0000256" key="3">
    <source>
        <dbReference type="ARBA" id="ARBA00023237"/>
    </source>
</evidence>
<dbReference type="InterPro" id="IPR050330">
    <property type="entry name" value="Bact_OuterMem_StrucFunc"/>
</dbReference>
<evidence type="ECO:0000256" key="1">
    <source>
        <dbReference type="ARBA" id="ARBA00004442"/>
    </source>
</evidence>
<gene>
    <name evidence="7" type="ORF">H4317_08600</name>
</gene>
<dbReference type="RefSeq" id="WP_185889714.1">
    <property type="nucleotide sequence ID" value="NZ_CP060202.1"/>
</dbReference>
<keyword evidence="2 4" id="KW-0472">Membrane</keyword>
<dbReference type="Gene3D" id="2.60.40.1120">
    <property type="entry name" value="Carboxypeptidase-like, regulatory domain"/>
    <property type="match status" value="1"/>
</dbReference>
<feature type="signal peptide" evidence="5">
    <location>
        <begin position="1"/>
        <end position="18"/>
    </location>
</feature>
<dbReference type="KEGG" id="hsk:H4317_08600"/>
<keyword evidence="8" id="KW-1185">Reference proteome</keyword>
<sequence length="652" mass="70855">MKVLLTLVLAICWQTLCAQQPGLSMYTDAQGRFRLGYPGSWQLQQTAGQLTFSPAGSQPATGQATLTITARPDSLSTLNPLTTGQLDSVWQRIRQLPQAQVFYLVQQDAGDHQELRYDYAYAATTAPAAAGRSRVLGRRLWRGGYEYQLEYRGTVGPEGQWQPGGELLESFGFLGAAGTGSNSSGPICDDKMYGIAALRYTNDQWQDDCRTIHEFSVADPSRPPKIHRQVLPFQSYALTKGFDNCLYSVTKAPTNTPEYIYRYNPATRQGSYTSWQLPAQGPEAVWIAAATDEQGDLYFSTSDASKLVRVSPGTGAVATVWTSDPARRAAYYSSIMFAGAGSHGNFCLDEAGTLYQIYSTDGSLIKVDLKSRQPAPALAQLTGLPERGGYSDLLFQYDAAGQRRLYLAGPKALYWVDMSNRKAHYVRQGVYTDLAGCNLFRGPARADGVPVAAGTSWRGRVLDAVTLQPLPGAQLQLGTADAKSVVSLTPNGVFSFPAAPGRSVVAQVRLPGYFPTDSTYTVGSGPLVRDILVQPLTVGTVLRLPDVQFEQGTTRLLLTSYPSLDELLAILKQNPGLTIQLRGHTDNVGDPQKNLVLSEQRVSAVKIYLVGLGIAPRRISGIGLGGTEPRASNAREATRKLNRRVEFRVMGI</sequence>
<keyword evidence="5" id="KW-0732">Signal</keyword>
<keyword evidence="3" id="KW-0998">Cell outer membrane</keyword>
<name>A0A7G7WBU6_9BACT</name>
<dbReference type="GO" id="GO:0009279">
    <property type="term" value="C:cell outer membrane"/>
    <property type="evidence" value="ECO:0007669"/>
    <property type="project" value="UniProtKB-SubCell"/>
</dbReference>
<organism evidence="7 8">
    <name type="scientific">Hymenobacter sediminicola</name>
    <dbReference type="NCBI Taxonomy" id="2761579"/>
    <lineage>
        <taxon>Bacteria</taxon>
        <taxon>Pseudomonadati</taxon>
        <taxon>Bacteroidota</taxon>
        <taxon>Cytophagia</taxon>
        <taxon>Cytophagales</taxon>
        <taxon>Hymenobacteraceae</taxon>
        <taxon>Hymenobacter</taxon>
    </lineage>
</organism>
<evidence type="ECO:0000259" key="6">
    <source>
        <dbReference type="PROSITE" id="PS51123"/>
    </source>
</evidence>
<evidence type="ECO:0000256" key="2">
    <source>
        <dbReference type="ARBA" id="ARBA00023136"/>
    </source>
</evidence>
<dbReference type="PANTHER" id="PTHR30329:SF21">
    <property type="entry name" value="LIPOPROTEIN YIAD-RELATED"/>
    <property type="match status" value="1"/>
</dbReference>
<feature type="domain" description="OmpA-like" evidence="6">
    <location>
        <begin position="536"/>
        <end position="652"/>
    </location>
</feature>
<dbReference type="InterPro" id="IPR008969">
    <property type="entry name" value="CarboxyPept-like_regulatory"/>
</dbReference>
<dbReference type="Proteomes" id="UP000515489">
    <property type="component" value="Chromosome"/>
</dbReference>
<dbReference type="Pfam" id="PF00691">
    <property type="entry name" value="OmpA"/>
    <property type="match status" value="1"/>
</dbReference>
<protein>
    <submittedName>
        <fullName evidence="7">OmpA family protein</fullName>
    </submittedName>
</protein>
<dbReference type="SUPFAM" id="SSF49464">
    <property type="entry name" value="Carboxypeptidase regulatory domain-like"/>
    <property type="match status" value="1"/>
</dbReference>
<dbReference type="PANTHER" id="PTHR30329">
    <property type="entry name" value="STATOR ELEMENT OF FLAGELLAR MOTOR COMPLEX"/>
    <property type="match status" value="1"/>
</dbReference>
<dbReference type="InterPro" id="IPR006664">
    <property type="entry name" value="OMP_bac"/>
</dbReference>
<evidence type="ECO:0000313" key="8">
    <source>
        <dbReference type="Proteomes" id="UP000515489"/>
    </source>
</evidence>
<dbReference type="Gene3D" id="3.30.1330.60">
    <property type="entry name" value="OmpA-like domain"/>
    <property type="match status" value="1"/>
</dbReference>
<dbReference type="PRINTS" id="PR01021">
    <property type="entry name" value="OMPADOMAIN"/>
</dbReference>
<dbReference type="InterPro" id="IPR036737">
    <property type="entry name" value="OmpA-like_sf"/>
</dbReference>
<evidence type="ECO:0000313" key="7">
    <source>
        <dbReference type="EMBL" id="QNH63839.1"/>
    </source>
</evidence>
<dbReference type="SUPFAM" id="SSF103088">
    <property type="entry name" value="OmpA-like"/>
    <property type="match status" value="1"/>
</dbReference>
<dbReference type="SUPFAM" id="SSF101898">
    <property type="entry name" value="NHL repeat"/>
    <property type="match status" value="1"/>
</dbReference>
<dbReference type="CDD" id="cd07185">
    <property type="entry name" value="OmpA_C-like"/>
    <property type="match status" value="1"/>
</dbReference>
<dbReference type="InterPro" id="IPR006665">
    <property type="entry name" value="OmpA-like"/>
</dbReference>
<dbReference type="PROSITE" id="PS51123">
    <property type="entry name" value="OMPA_2"/>
    <property type="match status" value="1"/>
</dbReference>
<evidence type="ECO:0000256" key="5">
    <source>
        <dbReference type="SAM" id="SignalP"/>
    </source>
</evidence>
<comment type="subcellular location">
    <subcellularLocation>
        <location evidence="1">Cell outer membrane</location>
    </subcellularLocation>
</comment>
<evidence type="ECO:0000256" key="4">
    <source>
        <dbReference type="PROSITE-ProRule" id="PRU00473"/>
    </source>
</evidence>
<reference evidence="7 8" key="1">
    <citation type="submission" date="2020-08" db="EMBL/GenBank/DDBJ databases">
        <title>Hymenobacter sp. S2-20-2 genome sequencing.</title>
        <authorList>
            <person name="Jin L."/>
        </authorList>
    </citation>
    <scope>NUCLEOTIDE SEQUENCE [LARGE SCALE GENOMIC DNA]</scope>
    <source>
        <strain evidence="7 8">S2-20-2</strain>
    </source>
</reference>